<comment type="function">
    <text evidence="1">SASP are bound to spore DNA. They are double-stranded DNA-binding proteins that cause DNA to change to an a-like conformation. They protect the DNA backbone from chemical and enzymatic cleavage and are thus involved in dormant spore's high resistance to UV light.</text>
</comment>
<dbReference type="Gene3D" id="6.10.10.80">
    <property type="entry name" value="Small, acid-soluble spore protein, alpha/beta type-like"/>
    <property type="match status" value="1"/>
</dbReference>
<organism evidence="5">
    <name type="scientific">Intestinibacter bartlettii</name>
    <dbReference type="NCBI Taxonomy" id="261299"/>
    <lineage>
        <taxon>Bacteria</taxon>
        <taxon>Bacillati</taxon>
        <taxon>Bacillota</taxon>
        <taxon>Clostridia</taxon>
        <taxon>Peptostreptococcales</taxon>
        <taxon>Peptostreptococcaceae</taxon>
        <taxon>Intestinibacter</taxon>
    </lineage>
</organism>
<evidence type="ECO:0000256" key="4">
    <source>
        <dbReference type="SAM" id="MobiDB-lite"/>
    </source>
</evidence>
<dbReference type="RefSeq" id="WP_007285537.1">
    <property type="nucleotide sequence ID" value="NZ_BAABYO010000001.1"/>
</dbReference>
<reference evidence="5" key="1">
    <citation type="submission" date="2019-11" db="EMBL/GenBank/DDBJ databases">
        <authorList>
            <person name="Feng L."/>
        </authorList>
    </citation>
    <scope>NUCLEOTIDE SEQUENCE</scope>
    <source>
        <strain evidence="5">IbartlettiiLFYP30</strain>
    </source>
</reference>
<dbReference type="GO" id="GO:0003690">
    <property type="term" value="F:double-stranded DNA binding"/>
    <property type="evidence" value="ECO:0007669"/>
    <property type="project" value="InterPro"/>
</dbReference>
<proteinExistence type="inferred from homology"/>
<evidence type="ECO:0000256" key="1">
    <source>
        <dbReference type="ARBA" id="ARBA00003863"/>
    </source>
</evidence>
<dbReference type="Pfam" id="PF00269">
    <property type="entry name" value="SASP"/>
    <property type="match status" value="1"/>
</dbReference>
<protein>
    <submittedName>
        <fullName evidence="5">Small, acid-soluble spore proteins, alpha/beta type</fullName>
    </submittedName>
</protein>
<feature type="region of interest" description="Disordered" evidence="4">
    <location>
        <begin position="76"/>
        <end position="100"/>
    </location>
</feature>
<dbReference type="InterPro" id="IPR038300">
    <property type="entry name" value="SASP_sf_alpha/beta"/>
</dbReference>
<keyword evidence="3" id="KW-0238">DNA-binding</keyword>
<evidence type="ECO:0000256" key="3">
    <source>
        <dbReference type="ARBA" id="ARBA00023125"/>
    </source>
</evidence>
<comment type="similarity">
    <text evidence="2">Belongs to the alpha/beta-type SASP family.</text>
</comment>
<sequence length="100" mass="11392">MENKNENKKTNTEITEELIYKCEKTRKNNSKKDKPLTDNDIMKYEIASELGLIDKVSERGWAGLTAKEAGKIGGMLTARKKKLKKQEEENKGNDSEDESI</sequence>
<dbReference type="EMBL" id="CACRUE010000031">
    <property type="protein sequence ID" value="VYU20058.1"/>
    <property type="molecule type" value="Genomic_DNA"/>
</dbReference>
<dbReference type="PROSITE" id="PS00304">
    <property type="entry name" value="SASP_1"/>
    <property type="match status" value="1"/>
</dbReference>
<feature type="compositionally biased region" description="Basic and acidic residues" evidence="4">
    <location>
        <begin position="85"/>
        <end position="94"/>
    </location>
</feature>
<gene>
    <name evidence="5" type="ORF">IBLFYP30_01998</name>
</gene>
<dbReference type="AlphaFoldDB" id="A0A6N3CY69"/>
<dbReference type="GO" id="GO:0006265">
    <property type="term" value="P:DNA topological change"/>
    <property type="evidence" value="ECO:0007669"/>
    <property type="project" value="InterPro"/>
</dbReference>
<dbReference type="InterPro" id="IPR001448">
    <property type="entry name" value="SASP_alpha/beta-type"/>
</dbReference>
<evidence type="ECO:0000313" key="5">
    <source>
        <dbReference type="EMBL" id="VYU20058.1"/>
    </source>
</evidence>
<evidence type="ECO:0000256" key="2">
    <source>
        <dbReference type="ARBA" id="ARBA00005442"/>
    </source>
</evidence>
<dbReference type="GeneID" id="89564198"/>
<dbReference type="InterPro" id="IPR018126">
    <property type="entry name" value="SASP_alpha/beta-type_CS"/>
</dbReference>
<name>A0A6N3CY69_9FIRM</name>
<accession>A0A6N3CY69</accession>